<dbReference type="GO" id="GO:0006310">
    <property type="term" value="P:DNA recombination"/>
    <property type="evidence" value="ECO:0007669"/>
    <property type="project" value="TreeGrafter"/>
</dbReference>
<dbReference type="PROSITE" id="PS50880">
    <property type="entry name" value="TOPRIM"/>
    <property type="match status" value="1"/>
</dbReference>
<dbReference type="Gene3D" id="3.40.50.140">
    <property type="match status" value="1"/>
</dbReference>
<evidence type="ECO:0000256" key="4">
    <source>
        <dbReference type="ARBA" id="ARBA00023235"/>
    </source>
</evidence>
<dbReference type="InterPro" id="IPR023406">
    <property type="entry name" value="Topo_IA_AS"/>
</dbReference>
<dbReference type="InterPro" id="IPR034144">
    <property type="entry name" value="TOPRIM_TopoIII"/>
</dbReference>
<dbReference type="AlphaFoldDB" id="A0AAV4GLT7"/>
<keyword evidence="4 5" id="KW-0413">Isomerase</keyword>
<dbReference type="InterPro" id="IPR006171">
    <property type="entry name" value="TOPRIM_dom"/>
</dbReference>
<dbReference type="Pfam" id="PF01131">
    <property type="entry name" value="Topoisom_bac"/>
    <property type="match status" value="1"/>
</dbReference>
<dbReference type="SUPFAM" id="SSF56712">
    <property type="entry name" value="Prokaryotic type I DNA topoisomerase"/>
    <property type="match status" value="1"/>
</dbReference>
<comment type="caution">
    <text evidence="8">The sequence shown here is derived from an EMBL/GenBank/DDBJ whole genome shotgun (WGS) entry which is preliminary data.</text>
</comment>
<keyword evidence="3 5" id="KW-0238">DNA-binding</keyword>
<dbReference type="CDD" id="cd03362">
    <property type="entry name" value="TOPRIM_TopoIA_TopoIII"/>
    <property type="match status" value="1"/>
</dbReference>
<name>A0AAV4GLT7_9GAST</name>
<dbReference type="InterPro" id="IPR000380">
    <property type="entry name" value="Topo_IA"/>
</dbReference>
<dbReference type="EC" id="5.6.2.1" evidence="5"/>
<dbReference type="SMART" id="SM00493">
    <property type="entry name" value="TOPRIM"/>
    <property type="match status" value="1"/>
</dbReference>
<dbReference type="InterPro" id="IPR023405">
    <property type="entry name" value="Topo_IA_core_domain"/>
</dbReference>
<dbReference type="Proteomes" id="UP000762676">
    <property type="component" value="Unassembled WGS sequence"/>
</dbReference>
<dbReference type="PANTHER" id="PTHR11390:SF21">
    <property type="entry name" value="DNA TOPOISOMERASE 3-ALPHA"/>
    <property type="match status" value="1"/>
</dbReference>
<comment type="similarity">
    <text evidence="1 5">Belongs to the type IA topoisomerase family.</text>
</comment>
<comment type="function">
    <text evidence="5">Introduces a single-strand break via transesterification at a target site in duplex DNA. Releases the supercoiling and torsional tension of DNA introduced during the DNA replication and transcription by transiently cleaving and rejoining one strand of the DNA duplex. The scissile phosphodiester is attacked by the catalytic tyrosine of the enzyme, resulting in the formation of a DNA-(5'-phosphotyrosyl)-enzyme intermediate and the expulsion of a 3'-OH DNA strand.</text>
</comment>
<reference evidence="8 9" key="1">
    <citation type="journal article" date="2021" name="Elife">
        <title>Chloroplast acquisition without the gene transfer in kleptoplastic sea slugs, Plakobranchus ocellatus.</title>
        <authorList>
            <person name="Maeda T."/>
            <person name="Takahashi S."/>
            <person name="Yoshida T."/>
            <person name="Shimamura S."/>
            <person name="Takaki Y."/>
            <person name="Nagai Y."/>
            <person name="Toyoda A."/>
            <person name="Suzuki Y."/>
            <person name="Arimoto A."/>
            <person name="Ishii H."/>
            <person name="Satoh N."/>
            <person name="Nishiyama T."/>
            <person name="Hasebe M."/>
            <person name="Maruyama T."/>
            <person name="Minagawa J."/>
            <person name="Obokata J."/>
            <person name="Shigenobu S."/>
        </authorList>
    </citation>
    <scope>NUCLEOTIDE SEQUENCE [LARGE SCALE GENOMIC DNA]</scope>
</reference>
<keyword evidence="9" id="KW-1185">Reference proteome</keyword>
<dbReference type="FunFam" id="3.40.50.140:FF:000003">
    <property type="entry name" value="DNA topoisomerase"/>
    <property type="match status" value="1"/>
</dbReference>
<dbReference type="Gene3D" id="1.10.290.10">
    <property type="entry name" value="Topoisomerase I, domain 4"/>
    <property type="match status" value="1"/>
</dbReference>
<keyword evidence="2 5" id="KW-0799">Topoisomerase</keyword>
<dbReference type="PANTHER" id="PTHR11390">
    <property type="entry name" value="PROKARYOTIC DNA TOPOISOMERASE"/>
    <property type="match status" value="1"/>
</dbReference>
<dbReference type="GO" id="GO:0031422">
    <property type="term" value="C:RecQ family helicase-topoisomerase III complex"/>
    <property type="evidence" value="ECO:0007669"/>
    <property type="project" value="TreeGrafter"/>
</dbReference>
<evidence type="ECO:0000313" key="9">
    <source>
        <dbReference type="Proteomes" id="UP000762676"/>
    </source>
</evidence>
<dbReference type="PROSITE" id="PS00396">
    <property type="entry name" value="TOPO_IA_1"/>
    <property type="match status" value="1"/>
</dbReference>
<proteinExistence type="inferred from homology"/>
<comment type="catalytic activity">
    <reaction evidence="5">
        <text>ATP-independent breakage of single-stranded DNA, followed by passage and rejoining.</text>
        <dbReference type="EC" id="5.6.2.1"/>
    </reaction>
</comment>
<organism evidence="8 9">
    <name type="scientific">Elysia marginata</name>
    <dbReference type="NCBI Taxonomy" id="1093978"/>
    <lineage>
        <taxon>Eukaryota</taxon>
        <taxon>Metazoa</taxon>
        <taxon>Spiralia</taxon>
        <taxon>Lophotrochozoa</taxon>
        <taxon>Mollusca</taxon>
        <taxon>Gastropoda</taxon>
        <taxon>Heterobranchia</taxon>
        <taxon>Euthyneura</taxon>
        <taxon>Panpulmonata</taxon>
        <taxon>Sacoglossa</taxon>
        <taxon>Placobranchoidea</taxon>
        <taxon>Plakobranchidae</taxon>
        <taxon>Elysia</taxon>
    </lineage>
</organism>
<evidence type="ECO:0000256" key="1">
    <source>
        <dbReference type="ARBA" id="ARBA00009446"/>
    </source>
</evidence>
<evidence type="ECO:0000259" key="6">
    <source>
        <dbReference type="PROSITE" id="PS50880"/>
    </source>
</evidence>
<dbReference type="EMBL" id="BMAT01005048">
    <property type="protein sequence ID" value="GFR86229.1"/>
    <property type="molecule type" value="Genomic_DNA"/>
</dbReference>
<sequence>MRRLFKAVFALNLRRCYSSKSDTMVRVLNVAEKNDAAKSLANVLSQGRSRMREGFSRFNKIYEFEYRLMNQQVTMSMTSVSGHLLGLEFIGTFKSWRSCNPVDLFDVPVEKFCPENFVDIKRTLEKEVRGCQSLVIWTDCDREGENIGYEIIQVCQAVSHKHDNVQAEFSWKRNRLFNFLACQVLYDQCLESPIATVTDIKSKNKSKWRPQALDTVELEKLASRKLKVNAKETMKIAEKLYTQGLISYPRTETNMFPKEMDLVSLVQEQTRDPDWGGVVFACLKLIQL</sequence>
<evidence type="ECO:0000256" key="5">
    <source>
        <dbReference type="RuleBase" id="RU362092"/>
    </source>
</evidence>
<evidence type="ECO:0000259" key="7">
    <source>
        <dbReference type="PROSITE" id="PS52039"/>
    </source>
</evidence>
<feature type="domain" description="Toprim" evidence="6">
    <location>
        <begin position="26"/>
        <end position="170"/>
    </location>
</feature>
<dbReference type="GO" id="GO:0003677">
    <property type="term" value="F:DNA binding"/>
    <property type="evidence" value="ECO:0007669"/>
    <property type="project" value="UniProtKB-KW"/>
</dbReference>
<dbReference type="GO" id="GO:0005634">
    <property type="term" value="C:nucleus"/>
    <property type="evidence" value="ECO:0007669"/>
    <property type="project" value="TreeGrafter"/>
</dbReference>
<dbReference type="GO" id="GO:0003917">
    <property type="term" value="F:DNA topoisomerase type I (single strand cut, ATP-independent) activity"/>
    <property type="evidence" value="ECO:0007669"/>
    <property type="project" value="UniProtKB-EC"/>
</dbReference>
<dbReference type="InterPro" id="IPR013826">
    <property type="entry name" value="Topo_IA_cen_sub3"/>
</dbReference>
<gene>
    <name evidence="8" type="ORF">ElyMa_002462000</name>
</gene>
<dbReference type="InterPro" id="IPR013497">
    <property type="entry name" value="Topo_IA_cen"/>
</dbReference>
<dbReference type="PROSITE" id="PS52039">
    <property type="entry name" value="TOPO_IA_2"/>
    <property type="match status" value="1"/>
</dbReference>
<dbReference type="GO" id="GO:0006265">
    <property type="term" value="P:DNA topological change"/>
    <property type="evidence" value="ECO:0007669"/>
    <property type="project" value="InterPro"/>
</dbReference>
<feature type="domain" description="Topo IA-type catalytic" evidence="7">
    <location>
        <begin position="1"/>
        <end position="288"/>
    </location>
</feature>
<evidence type="ECO:0000256" key="2">
    <source>
        <dbReference type="ARBA" id="ARBA00023029"/>
    </source>
</evidence>
<evidence type="ECO:0000256" key="3">
    <source>
        <dbReference type="ARBA" id="ARBA00023125"/>
    </source>
</evidence>
<dbReference type="GO" id="GO:0006281">
    <property type="term" value="P:DNA repair"/>
    <property type="evidence" value="ECO:0007669"/>
    <property type="project" value="TreeGrafter"/>
</dbReference>
<protein>
    <recommendedName>
        <fullName evidence="5">DNA topoisomerase</fullName>
        <ecNumber evidence="5">5.6.2.1</ecNumber>
    </recommendedName>
</protein>
<evidence type="ECO:0000313" key="8">
    <source>
        <dbReference type="EMBL" id="GFR86229.1"/>
    </source>
</evidence>
<accession>A0AAV4GLT7</accession>